<dbReference type="Ensembl" id="ENSMFAT00000089426.1">
    <property type="protein sequence ID" value="ENSMFAP00000060974.1"/>
    <property type="gene ID" value="ENSMFAG00000039585.2"/>
</dbReference>
<keyword evidence="9" id="KW-1185">Reference proteome</keyword>
<dbReference type="PANTHER" id="PTHR46877">
    <property type="entry name" value="EPH RECEPTOR A5"/>
    <property type="match status" value="1"/>
</dbReference>
<dbReference type="GeneTree" id="ENSGT00940000160399"/>
<keyword evidence="3" id="KW-0547">Nucleotide-binding</keyword>
<dbReference type="GO" id="GO:0005524">
    <property type="term" value="F:ATP binding"/>
    <property type="evidence" value="ECO:0007669"/>
    <property type="project" value="UniProtKB-KW"/>
</dbReference>
<evidence type="ECO:0000256" key="6">
    <source>
        <dbReference type="ARBA" id="ARBA00023170"/>
    </source>
</evidence>
<dbReference type="Gene3D" id="3.30.200.20">
    <property type="entry name" value="Phosphorylase Kinase, domain 1"/>
    <property type="match status" value="1"/>
</dbReference>
<dbReference type="PANTHER" id="PTHR46877:SF15">
    <property type="entry name" value="EPHRIN TYPE-B RECEPTOR 6"/>
    <property type="match status" value="1"/>
</dbReference>
<accession>A0A7N9D7Y3</accession>
<keyword evidence="4" id="KW-0067">ATP-binding</keyword>
<evidence type="ECO:0000256" key="4">
    <source>
        <dbReference type="ARBA" id="ARBA00022840"/>
    </source>
</evidence>
<keyword evidence="5" id="KW-0472">Membrane</keyword>
<comment type="subcellular location">
    <subcellularLocation>
        <location evidence="1">Membrane</location>
        <topology evidence="1">Single-pass membrane protein</topology>
    </subcellularLocation>
</comment>
<evidence type="ECO:0000313" key="9">
    <source>
        <dbReference type="Proteomes" id="UP000233100"/>
    </source>
</evidence>
<reference evidence="8" key="1">
    <citation type="submission" date="2025-08" db="UniProtKB">
        <authorList>
            <consortium name="Ensembl"/>
        </authorList>
    </citation>
    <scope>IDENTIFICATION</scope>
</reference>
<dbReference type="SUPFAM" id="SSF56112">
    <property type="entry name" value="Protein kinase-like (PK-like)"/>
    <property type="match status" value="1"/>
</dbReference>
<sequence>MTFLGRAAVLGQFQHPNILRLEGVVTKSRPLMVLTEFMELGPLDSFLRVSPAWVKEEGPGVQESFQETRSYIFASYHPTFHGLCPSFPGHFLIPHPPPLMLLSAVQYDEVSLSPVTDLCPLPLPLSSGRASSAACSWWPCNGEWLLPCSTCPALPSSIARSLPTACW</sequence>
<dbReference type="GO" id="GO:0005886">
    <property type="term" value="C:plasma membrane"/>
    <property type="evidence" value="ECO:0007669"/>
    <property type="project" value="TreeGrafter"/>
</dbReference>
<dbReference type="InterPro" id="IPR011009">
    <property type="entry name" value="Kinase-like_dom_sf"/>
</dbReference>
<dbReference type="InterPro" id="IPR050449">
    <property type="entry name" value="Ephrin_rcpt_TKs"/>
</dbReference>
<evidence type="ECO:0000259" key="7">
    <source>
        <dbReference type="Pfam" id="PF07714"/>
    </source>
</evidence>
<dbReference type="GO" id="GO:0007411">
    <property type="term" value="P:axon guidance"/>
    <property type="evidence" value="ECO:0007669"/>
    <property type="project" value="TreeGrafter"/>
</dbReference>
<dbReference type="Proteomes" id="UP000233100">
    <property type="component" value="Unplaced"/>
</dbReference>
<dbReference type="GO" id="GO:0005005">
    <property type="term" value="F:transmembrane-ephrin receptor activity"/>
    <property type="evidence" value="ECO:0007669"/>
    <property type="project" value="TreeGrafter"/>
</dbReference>
<dbReference type="GO" id="GO:0030425">
    <property type="term" value="C:dendrite"/>
    <property type="evidence" value="ECO:0007669"/>
    <property type="project" value="TreeGrafter"/>
</dbReference>
<keyword evidence="2" id="KW-0732">Signal</keyword>
<protein>
    <recommendedName>
        <fullName evidence="7">Serine-threonine/tyrosine-protein kinase catalytic domain-containing protein</fullName>
    </recommendedName>
</protein>
<dbReference type="Pfam" id="PF07714">
    <property type="entry name" value="PK_Tyr_Ser-Thr"/>
    <property type="match status" value="1"/>
</dbReference>
<dbReference type="InterPro" id="IPR001245">
    <property type="entry name" value="Ser-Thr/Tyr_kinase_cat_dom"/>
</dbReference>
<feature type="domain" description="Serine-threonine/tyrosine-protein kinase catalytic" evidence="7">
    <location>
        <begin position="3"/>
        <end position="50"/>
    </location>
</feature>
<keyword evidence="6" id="KW-0675">Receptor</keyword>
<organism evidence="8 9">
    <name type="scientific">Macaca fascicularis</name>
    <name type="common">Crab-eating macaque</name>
    <name type="synonym">Cynomolgus monkey</name>
    <dbReference type="NCBI Taxonomy" id="9541"/>
    <lineage>
        <taxon>Eukaryota</taxon>
        <taxon>Metazoa</taxon>
        <taxon>Chordata</taxon>
        <taxon>Craniata</taxon>
        <taxon>Vertebrata</taxon>
        <taxon>Euteleostomi</taxon>
        <taxon>Mammalia</taxon>
        <taxon>Eutheria</taxon>
        <taxon>Euarchontoglires</taxon>
        <taxon>Primates</taxon>
        <taxon>Haplorrhini</taxon>
        <taxon>Catarrhini</taxon>
        <taxon>Cercopithecidae</taxon>
        <taxon>Cercopithecinae</taxon>
        <taxon>Macaca</taxon>
    </lineage>
</organism>
<proteinExistence type="predicted"/>
<evidence type="ECO:0000256" key="5">
    <source>
        <dbReference type="ARBA" id="ARBA00023136"/>
    </source>
</evidence>
<evidence type="ECO:0000256" key="2">
    <source>
        <dbReference type="ARBA" id="ARBA00022729"/>
    </source>
</evidence>
<dbReference type="Bgee" id="ENSMFAG00000039585">
    <property type="expression patterns" value="Expressed in frontal cortex and 7 other cell types or tissues"/>
</dbReference>
<name>A0A7N9D7Y3_MACFA</name>
<reference evidence="8" key="2">
    <citation type="submission" date="2025-09" db="UniProtKB">
        <authorList>
            <consortium name="Ensembl"/>
        </authorList>
    </citation>
    <scope>IDENTIFICATION</scope>
</reference>
<dbReference type="AlphaFoldDB" id="A0A7N9D7Y3"/>
<evidence type="ECO:0000313" key="8">
    <source>
        <dbReference type="Ensembl" id="ENSMFAP00000060974.1"/>
    </source>
</evidence>
<evidence type="ECO:0000256" key="3">
    <source>
        <dbReference type="ARBA" id="ARBA00022741"/>
    </source>
</evidence>
<evidence type="ECO:0000256" key="1">
    <source>
        <dbReference type="ARBA" id="ARBA00004167"/>
    </source>
</evidence>